<reference evidence="3" key="1">
    <citation type="journal article" date="2020" name="bioRxiv">
        <title>Whole genome comparisons of ergot fungi reveals the divergence and evolution of species within the genus Claviceps are the result of varying mechanisms driving genome evolution and host range expansion.</title>
        <authorList>
            <person name="Wyka S.A."/>
            <person name="Mondo S.J."/>
            <person name="Liu M."/>
            <person name="Dettman J."/>
            <person name="Nalam V."/>
            <person name="Broders K.D."/>
        </authorList>
    </citation>
    <scope>NUCLEOTIDE SEQUENCE</scope>
    <source>
        <strain evidence="3">CCC 489</strain>
    </source>
</reference>
<dbReference type="Gene3D" id="2.60.120.620">
    <property type="entry name" value="q2cbj1_9rhob like domain"/>
    <property type="match status" value="1"/>
</dbReference>
<name>A0A8K0NH11_9HYPO</name>
<evidence type="ECO:0000259" key="2">
    <source>
        <dbReference type="Pfam" id="PF13640"/>
    </source>
</evidence>
<dbReference type="PANTHER" id="PTHR33099:SF7">
    <property type="entry name" value="MYND-TYPE DOMAIN-CONTAINING PROTEIN"/>
    <property type="match status" value="1"/>
</dbReference>
<keyword evidence="4" id="KW-1185">Reference proteome</keyword>
<sequence>MASNQEPTTADSAHPAQLGAAVDAVEGYDGELKSHLLEALSSIQTSGSFASLGVLPESPPTDLFVDDVGEIALPLSESQARQMIAKARQAPYGKGSATIVDTTVRNTWELDAEQFSFRNPAWPAFIRQVCARVAVDLGINAPITAEIYKMLIYEKGAMFKAHTDTEKIPNMFGTLVVCLPSAHQGGEVVVKHGGQKKILKTSEAPQSYACWYSDVSHEVLPVTSGFRWVVTYNLALDSTAGPGPSADLQRSETKALRRTLARWLSEPKESRARKCLYHMLDHDYTEASISLEALKTRDLAQVRVLKGISGELPVDIFFAILELKEFGNCEPEDDDPRFSSRKHYNYNYYPTAKKGVFHPLDDVFESEYGVKTLVDLEGNVVTRGMHLDEDDILQDGCFDGLDPDEEDYEGFMGNSGPSATHWYRVTVRYLARASLQAQAPKFVFDAMVKLCQRAWKHSHSTSTTSSLVSDGPLFDGEGTRDMLKAAMQHGNRAFFEEAASHHKGALSVDFFSWLQRWLSCSGKVPYEWFDALRDGVSSAIQSYPYFADQFKAIGNLVPIAHGTSTPPSSDGIPPTHVLDWAREKLRFCLNACVSKPLGCDDGSAMVDMAFYFEDPAAFISQSVALVIDQRGDAAACHLAFLARLRKQTDKGILPMKDAVQFYQARARSFINLADFPQMHGLAQVQNTPPAKGNGAPHNRDAVRKRDRRTAVTHEVLANFFASILESGTEAEDLATLFVSKLAANAQQLIADEFHALWLPFLRSLLPILRRNQVPLNTAYCQQLFSALLEAYVDGYIGHQPARNKILARARATSCSCQDCESLNAFLANPTEEVGYFAVNKQRRMHLHRQLDSGRVDCTHETERWGSPQTLVVTKTFWHVEKQRLDWAQRLMAAREQMRTFKKDDLRQLLGPKYTTIVDMEHLSDAAAAPPAQPGEGQLQRQPVQKQTIGSKRKAPCHDIEIIDLTQD</sequence>
<dbReference type="Pfam" id="PF13640">
    <property type="entry name" value="2OG-FeII_Oxy_3"/>
    <property type="match status" value="1"/>
</dbReference>
<evidence type="ECO:0000313" key="4">
    <source>
        <dbReference type="Proteomes" id="UP000811619"/>
    </source>
</evidence>
<dbReference type="EMBL" id="SRPY01000254">
    <property type="protein sequence ID" value="KAG5926576.1"/>
    <property type="molecule type" value="Genomic_DNA"/>
</dbReference>
<dbReference type="InterPro" id="IPR044862">
    <property type="entry name" value="Pro_4_hyd_alph_FE2OG_OXY"/>
</dbReference>
<comment type="caution">
    <text evidence="3">The sequence shown here is derived from an EMBL/GenBank/DDBJ whole genome shotgun (WGS) entry which is preliminary data.</text>
</comment>
<feature type="domain" description="Prolyl 4-hydroxylase alpha subunit Fe(2+) 2OG dioxygenase" evidence="2">
    <location>
        <begin position="150"/>
        <end position="233"/>
    </location>
</feature>
<proteinExistence type="predicted"/>
<dbReference type="AlphaFoldDB" id="A0A8K0NH11"/>
<organism evidence="3 4">
    <name type="scientific">Claviceps africana</name>
    <dbReference type="NCBI Taxonomy" id="83212"/>
    <lineage>
        <taxon>Eukaryota</taxon>
        <taxon>Fungi</taxon>
        <taxon>Dikarya</taxon>
        <taxon>Ascomycota</taxon>
        <taxon>Pezizomycotina</taxon>
        <taxon>Sordariomycetes</taxon>
        <taxon>Hypocreomycetidae</taxon>
        <taxon>Hypocreales</taxon>
        <taxon>Clavicipitaceae</taxon>
        <taxon>Claviceps</taxon>
    </lineage>
</organism>
<dbReference type="PANTHER" id="PTHR33099">
    <property type="entry name" value="FE2OG DIOXYGENASE DOMAIN-CONTAINING PROTEIN"/>
    <property type="match status" value="1"/>
</dbReference>
<feature type="region of interest" description="Disordered" evidence="1">
    <location>
        <begin position="926"/>
        <end position="952"/>
    </location>
</feature>
<feature type="compositionally biased region" description="Polar residues" evidence="1">
    <location>
        <begin position="938"/>
        <end position="949"/>
    </location>
</feature>
<evidence type="ECO:0000313" key="3">
    <source>
        <dbReference type="EMBL" id="KAG5926576.1"/>
    </source>
</evidence>
<dbReference type="OrthoDB" id="27483at2759"/>
<evidence type="ECO:0000256" key="1">
    <source>
        <dbReference type="SAM" id="MobiDB-lite"/>
    </source>
</evidence>
<accession>A0A8K0NH11</accession>
<protein>
    <recommendedName>
        <fullName evidence="2">Prolyl 4-hydroxylase alpha subunit Fe(2+) 2OG dioxygenase domain-containing protein</fullName>
    </recommendedName>
</protein>
<dbReference type="Proteomes" id="UP000811619">
    <property type="component" value="Unassembled WGS sequence"/>
</dbReference>
<gene>
    <name evidence="3" type="ORF">E4U42_003141</name>
</gene>